<keyword evidence="1 7" id="KW-1003">Cell membrane</keyword>
<dbReference type="EC" id="4.2.2.29" evidence="7"/>
<comment type="catalytic activity">
    <reaction evidence="7">
        <text>a peptidoglycan chain = a peptidoglycan chain with N-acetyl-1,6-anhydromuramyl-[peptide] at the reducing end + a peptidoglycan chain with N-acetylglucosamine at the non-reducing end.</text>
        <dbReference type="EC" id="4.2.2.29"/>
    </reaction>
</comment>
<keyword evidence="5 7" id="KW-0456">Lyase</keyword>
<protein>
    <recommendedName>
        <fullName evidence="7">Endolytic murein transglycosylase</fullName>
        <ecNumber evidence="7">4.2.2.29</ecNumber>
    </recommendedName>
    <alternativeName>
        <fullName evidence="7">Peptidoglycan lytic transglycosylase</fullName>
    </alternativeName>
    <alternativeName>
        <fullName evidence="7">Peptidoglycan polymerization terminase</fullName>
    </alternativeName>
</protein>
<dbReference type="RefSeq" id="WP_213408765.1">
    <property type="nucleotide sequence ID" value="NZ_CP074441.1"/>
</dbReference>
<evidence type="ECO:0000256" key="3">
    <source>
        <dbReference type="ARBA" id="ARBA00022989"/>
    </source>
</evidence>
<evidence type="ECO:0000313" key="8">
    <source>
        <dbReference type="EMBL" id="MCW0952490.1"/>
    </source>
</evidence>
<comment type="subcellular location">
    <subcellularLocation>
        <location evidence="7">Cell membrane</location>
        <topology evidence="7">Single-pass membrane protein</topology>
    </subcellularLocation>
</comment>
<dbReference type="CDD" id="cd08010">
    <property type="entry name" value="MltG_like"/>
    <property type="match status" value="1"/>
</dbReference>
<dbReference type="EMBL" id="JAOZFE010000001">
    <property type="protein sequence ID" value="MCW0952490.1"/>
    <property type="molecule type" value="Genomic_DNA"/>
</dbReference>
<evidence type="ECO:0000256" key="7">
    <source>
        <dbReference type="HAMAP-Rule" id="MF_02065"/>
    </source>
</evidence>
<dbReference type="InterPro" id="IPR003770">
    <property type="entry name" value="MLTG-like"/>
</dbReference>
<evidence type="ECO:0000256" key="6">
    <source>
        <dbReference type="ARBA" id="ARBA00023316"/>
    </source>
</evidence>
<name>A0ABT3E234_9LACO</name>
<comment type="caution">
    <text evidence="8">The sequence shown here is derived from an EMBL/GenBank/DDBJ whole genome shotgun (WGS) entry which is preliminary data.</text>
</comment>
<evidence type="ECO:0000256" key="2">
    <source>
        <dbReference type="ARBA" id="ARBA00022692"/>
    </source>
</evidence>
<organism evidence="8 9">
    <name type="scientific">Weissella ceti</name>
    <dbReference type="NCBI Taxonomy" id="759620"/>
    <lineage>
        <taxon>Bacteria</taxon>
        <taxon>Bacillati</taxon>
        <taxon>Bacillota</taxon>
        <taxon>Bacilli</taxon>
        <taxon>Lactobacillales</taxon>
        <taxon>Lactobacillaceae</taxon>
        <taxon>Weissella</taxon>
    </lineage>
</organism>
<dbReference type="HAMAP" id="MF_02065">
    <property type="entry name" value="MltG"/>
    <property type="match status" value="1"/>
</dbReference>
<comment type="function">
    <text evidence="7">Functions as a peptidoglycan terminase that cleaves nascent peptidoglycan strands endolytically to terminate their elongation.</text>
</comment>
<dbReference type="PANTHER" id="PTHR30518:SF2">
    <property type="entry name" value="ENDOLYTIC MUREIN TRANSGLYCOSYLASE"/>
    <property type="match status" value="1"/>
</dbReference>
<evidence type="ECO:0000313" key="9">
    <source>
        <dbReference type="Proteomes" id="UP001526225"/>
    </source>
</evidence>
<evidence type="ECO:0000256" key="5">
    <source>
        <dbReference type="ARBA" id="ARBA00023239"/>
    </source>
</evidence>
<keyword evidence="9" id="KW-1185">Reference proteome</keyword>
<evidence type="ECO:0000256" key="1">
    <source>
        <dbReference type="ARBA" id="ARBA00022475"/>
    </source>
</evidence>
<feature type="site" description="Important for catalytic activity" evidence="7">
    <location>
        <position position="245"/>
    </location>
</feature>
<gene>
    <name evidence="7 8" type="primary">mltG</name>
    <name evidence="8" type="ORF">OIT44_00065</name>
</gene>
<sequence length="373" mass="41645">MIKFLSKLPGWVKFLLAMTVIVVVGGITVTYIQNDKQDYSALNTKDDKAREVRIKEGSSPKQMASALSEAGVLRSQRAFVNFVSTENYTDLKAGYYQLSPAMPVEDIVLALRLGGSAVPSNNKNVILVREGEIIDDIAKQVGEKTNFSEKSFLKAVNDKKLFDALKADYPGLLDSAAKAKGVRYLLEGYLYPATYNWQDAETVEDLVTMMVRQEYIALKPYFKEIKDSKMTIHEVLTLASLVEREGVDKESRGKIAGVFLNRLDIDMPLQSDVSTKYALKTKRANLSIKDVQNEDPYNNYVHAGFGPGPMNNPSVNAVLAVLNPKDREQDYLYFVANLKDGKIYYSHDYDAHLGLTDSVQADNDQIGLLDKPE</sequence>
<accession>A0ABT3E234</accession>
<comment type="similarity">
    <text evidence="7">Belongs to the transglycosylase MltG family.</text>
</comment>
<evidence type="ECO:0000256" key="4">
    <source>
        <dbReference type="ARBA" id="ARBA00023136"/>
    </source>
</evidence>
<keyword evidence="3 7" id="KW-1133">Transmembrane helix</keyword>
<keyword evidence="2 7" id="KW-0812">Transmembrane</keyword>
<dbReference type="Pfam" id="PF02618">
    <property type="entry name" value="YceG"/>
    <property type="match status" value="1"/>
</dbReference>
<proteinExistence type="inferred from homology"/>
<keyword evidence="4 7" id="KW-0472">Membrane</keyword>
<dbReference type="Gene3D" id="3.30.1490.480">
    <property type="entry name" value="Endolytic murein transglycosylase"/>
    <property type="match status" value="1"/>
</dbReference>
<dbReference type="PANTHER" id="PTHR30518">
    <property type="entry name" value="ENDOLYTIC MUREIN TRANSGLYCOSYLASE"/>
    <property type="match status" value="1"/>
</dbReference>
<reference evidence="8 9" key="1">
    <citation type="submission" date="2022-10" db="EMBL/GenBank/DDBJ databases">
        <title>Weissella fermenti sp. nov., isolated from fermented cabbage.</title>
        <authorList>
            <person name="Lee J.K."/>
            <person name="Baek J.H."/>
            <person name="Choi D.G."/>
            <person name="Kim J.M."/>
            <person name="Jeon C.O."/>
        </authorList>
    </citation>
    <scope>NUCLEOTIDE SEQUENCE [LARGE SCALE GENOMIC DNA]</scope>
    <source>
        <strain evidence="8 9">KACC 18534</strain>
    </source>
</reference>
<keyword evidence="6 7" id="KW-0961">Cell wall biogenesis/degradation</keyword>
<dbReference type="Proteomes" id="UP001526225">
    <property type="component" value="Unassembled WGS sequence"/>
</dbReference>
<feature type="transmembrane region" description="Helical" evidence="7">
    <location>
        <begin position="12"/>
        <end position="32"/>
    </location>
</feature>
<dbReference type="NCBIfam" id="TIGR00247">
    <property type="entry name" value="endolytic transglycosylase MltG"/>
    <property type="match status" value="1"/>
</dbReference>